<sequence length="30" mass="3495">MTINFLTNLKKILNILCSISHKIFIYLVSN</sequence>
<protein>
    <submittedName>
        <fullName evidence="1">Uncharacterized protein</fullName>
    </submittedName>
</protein>
<dbReference type="EMBL" id="BK032511">
    <property type="protein sequence ID" value="DAF44472.1"/>
    <property type="molecule type" value="Genomic_DNA"/>
</dbReference>
<proteinExistence type="predicted"/>
<accession>A0A8S5S0N9</accession>
<reference evidence="1" key="1">
    <citation type="journal article" date="2021" name="Proc. Natl. Acad. Sci. U.S.A.">
        <title>A Catalog of Tens of Thousands of Viruses from Human Metagenomes Reveals Hidden Associations with Chronic Diseases.</title>
        <authorList>
            <person name="Tisza M.J."/>
            <person name="Buck C.B."/>
        </authorList>
    </citation>
    <scope>NUCLEOTIDE SEQUENCE</scope>
    <source>
        <strain evidence="1">Ct8Lf7</strain>
    </source>
</reference>
<name>A0A8S5S0N9_9CAUD</name>
<evidence type="ECO:0000313" key="1">
    <source>
        <dbReference type="EMBL" id="DAF44472.1"/>
    </source>
</evidence>
<organism evidence="1">
    <name type="scientific">Podoviridae sp. ct8Lf7</name>
    <dbReference type="NCBI Taxonomy" id="2827723"/>
    <lineage>
        <taxon>Viruses</taxon>
        <taxon>Duplodnaviria</taxon>
        <taxon>Heunggongvirae</taxon>
        <taxon>Uroviricota</taxon>
        <taxon>Caudoviricetes</taxon>
    </lineage>
</organism>